<dbReference type="AlphaFoldDB" id="A0AAW1V090"/>
<feature type="compositionally biased region" description="Polar residues" evidence="1">
    <location>
        <begin position="590"/>
        <end position="601"/>
    </location>
</feature>
<evidence type="ECO:0000313" key="3">
    <source>
        <dbReference type="Proteomes" id="UP001431783"/>
    </source>
</evidence>
<keyword evidence="3" id="KW-1185">Reference proteome</keyword>
<feature type="region of interest" description="Disordered" evidence="1">
    <location>
        <begin position="583"/>
        <end position="610"/>
    </location>
</feature>
<feature type="compositionally biased region" description="Pro residues" evidence="1">
    <location>
        <begin position="80"/>
        <end position="91"/>
    </location>
</feature>
<feature type="region of interest" description="Disordered" evidence="1">
    <location>
        <begin position="656"/>
        <end position="687"/>
    </location>
</feature>
<evidence type="ECO:0000313" key="2">
    <source>
        <dbReference type="EMBL" id="KAK9886569.1"/>
    </source>
</evidence>
<feature type="region of interest" description="Disordered" evidence="1">
    <location>
        <begin position="77"/>
        <end position="97"/>
    </location>
</feature>
<feature type="region of interest" description="Disordered" evidence="1">
    <location>
        <begin position="464"/>
        <end position="490"/>
    </location>
</feature>
<dbReference type="Proteomes" id="UP001431783">
    <property type="component" value="Unassembled WGS sequence"/>
</dbReference>
<reference evidence="2 3" key="1">
    <citation type="submission" date="2023-03" db="EMBL/GenBank/DDBJ databases">
        <title>Genome insight into feeding habits of ladybird beetles.</title>
        <authorList>
            <person name="Li H.-S."/>
            <person name="Huang Y.-H."/>
            <person name="Pang H."/>
        </authorList>
    </citation>
    <scope>NUCLEOTIDE SEQUENCE [LARGE SCALE GENOMIC DNA]</scope>
    <source>
        <strain evidence="2">SYSU_2023b</strain>
        <tissue evidence="2">Whole body</tissue>
    </source>
</reference>
<feature type="compositionally biased region" description="Polar residues" evidence="1">
    <location>
        <begin position="414"/>
        <end position="429"/>
    </location>
</feature>
<dbReference type="EMBL" id="JARQZJ010000101">
    <property type="protein sequence ID" value="KAK9886569.1"/>
    <property type="molecule type" value="Genomic_DNA"/>
</dbReference>
<accession>A0AAW1V090</accession>
<feature type="region of interest" description="Disordered" evidence="1">
    <location>
        <begin position="959"/>
        <end position="1015"/>
    </location>
</feature>
<proteinExistence type="predicted"/>
<feature type="compositionally biased region" description="Basic and acidic residues" evidence="1">
    <location>
        <begin position="759"/>
        <end position="769"/>
    </location>
</feature>
<feature type="compositionally biased region" description="Polar residues" evidence="1">
    <location>
        <begin position="382"/>
        <end position="391"/>
    </location>
</feature>
<name>A0AAW1V090_9CUCU</name>
<protein>
    <submittedName>
        <fullName evidence="2">Uncharacterized protein</fullName>
    </submittedName>
</protein>
<feature type="region of interest" description="Disordered" evidence="1">
    <location>
        <begin position="190"/>
        <end position="309"/>
    </location>
</feature>
<comment type="caution">
    <text evidence="2">The sequence shown here is derived from an EMBL/GenBank/DDBJ whole genome shotgun (WGS) entry which is preliminary data.</text>
</comment>
<feature type="compositionally biased region" description="Low complexity" evidence="1">
    <location>
        <begin position="475"/>
        <end position="490"/>
    </location>
</feature>
<feature type="region of interest" description="Disordered" evidence="1">
    <location>
        <begin position="746"/>
        <end position="784"/>
    </location>
</feature>
<organism evidence="2 3">
    <name type="scientific">Henosepilachna vigintioctopunctata</name>
    <dbReference type="NCBI Taxonomy" id="420089"/>
    <lineage>
        <taxon>Eukaryota</taxon>
        <taxon>Metazoa</taxon>
        <taxon>Ecdysozoa</taxon>
        <taxon>Arthropoda</taxon>
        <taxon>Hexapoda</taxon>
        <taxon>Insecta</taxon>
        <taxon>Pterygota</taxon>
        <taxon>Neoptera</taxon>
        <taxon>Endopterygota</taxon>
        <taxon>Coleoptera</taxon>
        <taxon>Polyphaga</taxon>
        <taxon>Cucujiformia</taxon>
        <taxon>Coccinelloidea</taxon>
        <taxon>Coccinellidae</taxon>
        <taxon>Epilachninae</taxon>
        <taxon>Epilachnini</taxon>
        <taxon>Henosepilachna</taxon>
    </lineage>
</organism>
<feature type="compositionally biased region" description="Polar residues" evidence="1">
    <location>
        <begin position="978"/>
        <end position="1015"/>
    </location>
</feature>
<feature type="compositionally biased region" description="Low complexity" evidence="1">
    <location>
        <begin position="659"/>
        <end position="681"/>
    </location>
</feature>
<feature type="compositionally biased region" description="Polar residues" evidence="1">
    <location>
        <begin position="209"/>
        <end position="227"/>
    </location>
</feature>
<sequence length="1015" mass="114586">MEPLVHYSQRDPLYDTNRLSLHADGRYDQSKPLEDLQTEHNHISEHSYYPPRAQIIEKPVYIKEPEPIIEIIIKESNVTLPPPPTPPPTPPPKKKKEQVHVFYVKYKKNSNGYGKESIIYDKPIPAISPTVATEEEEEAPLPQYYPEPVATQPPPPSTTLRTIIKPDSEVYHGPSGIKVTFGKEGFDYHKRQSKPEDFNKPLDDVKFPASQSDSKFPTFSSNHQGRQLSFPPSGFDRQNNFERLNGFDSKRIPLSPVPNFRPAPSFSRQAQAYRPFSTPYKTPPASQFSRPQVGPPEYSTLPKSVYESQSIQARPQLPFPQFSSQYSTLPQLDQPRKPVAYQPFDAFRKQNTQKGRDAIPFRPQPNFSSAPQVPDKPKFPSFQHNPISNYKTIPDIPPLKPQFHNFRDGPHIQHQPQFNGASNINPKQQIPSAQPVNFQQTIQPQHNPNEFSNIQQQPQFNRHNEQPLKLGSPAHFSSNQQQNSFNNLHQNSFPQRHQFSFNSAQAQQPNSNQIQHHQNINANPIQSNFHLNTIQQVQNIAPTGSQLIPAIPRFEQHISSVEPTPTQNNILKSGSEQQFQNFVHQQPQVAQSSVHKQTAKPQNIRPEFNNLNNNNNAIQQYRQANNLQENIRNNYNPNPEIINYSTQKPFPIHQTTQNTLSVTSEKTTSTSTEAEKPSTTTKDPKVLNAQLPDEVPEELRQQLLSSGILNHADISVLDYDKVGDIPLSALPPDQLANFFNAGGAQQIAGSEPIPQYSTRDGDRIDKSFNEDSENDQDTAGSENIEVTEKPEVEMKVVHYDPLTQQGQQVQNSYVSQDATQVNPVALNDEKYNRYLPLKVSGAQFPIPDVPELKGKKIDSVVVLAPINFDYKPSRKTRDTEEENFNFVQGEELRKLLRNPTQENYSNFLKSEAKRKSDQQAVILLVTGSNEENREIYMYDVGTKGVNKLDGSLSAAFVEAAEENNPSSKNKKSSEDSNLANTGNPQTENHSSSQVIPSSNTNISSDKSENVASQQV</sequence>
<gene>
    <name evidence="2" type="ORF">WA026_017496</name>
</gene>
<evidence type="ECO:0000256" key="1">
    <source>
        <dbReference type="SAM" id="MobiDB-lite"/>
    </source>
</evidence>
<feature type="compositionally biased region" description="Basic and acidic residues" evidence="1">
    <location>
        <begin position="190"/>
        <end position="206"/>
    </location>
</feature>
<feature type="region of interest" description="Disordered" evidence="1">
    <location>
        <begin position="354"/>
        <end position="429"/>
    </location>
</feature>